<name>A0A409YBU4_9AGAR</name>
<dbReference type="AlphaFoldDB" id="A0A409YBU4"/>
<keyword evidence="3" id="KW-1185">Reference proteome</keyword>
<feature type="region of interest" description="Disordered" evidence="1">
    <location>
        <begin position="40"/>
        <end position="93"/>
    </location>
</feature>
<gene>
    <name evidence="2" type="ORF">CVT24_004534</name>
</gene>
<protein>
    <submittedName>
        <fullName evidence="2">Uncharacterized protein</fullName>
    </submittedName>
</protein>
<evidence type="ECO:0000256" key="1">
    <source>
        <dbReference type="SAM" id="MobiDB-lite"/>
    </source>
</evidence>
<sequence length="185" mass="20964">MSPMSPRFSSISALYPIPESRSRKSDDEPFLYSVPKFMIPKATSPVSPSEDKPEKPRHRRLSDVSSPPVDLDTFPRSRSDATSPQHQNKFFGRYSDGCGTITKPSIPTKIVGFTPLFEYKPPSPDPSQKSAKILFPRPRRSSFTSPWILPGKRDSYEDDAPYSQADPSAFEFRQHLMKRMGNLPR</sequence>
<dbReference type="Proteomes" id="UP000284842">
    <property type="component" value="Unassembled WGS sequence"/>
</dbReference>
<organism evidence="2 3">
    <name type="scientific">Panaeolus cyanescens</name>
    <dbReference type="NCBI Taxonomy" id="181874"/>
    <lineage>
        <taxon>Eukaryota</taxon>
        <taxon>Fungi</taxon>
        <taxon>Dikarya</taxon>
        <taxon>Basidiomycota</taxon>
        <taxon>Agaricomycotina</taxon>
        <taxon>Agaricomycetes</taxon>
        <taxon>Agaricomycetidae</taxon>
        <taxon>Agaricales</taxon>
        <taxon>Agaricineae</taxon>
        <taxon>Galeropsidaceae</taxon>
        <taxon>Panaeolus</taxon>
    </lineage>
</organism>
<evidence type="ECO:0000313" key="2">
    <source>
        <dbReference type="EMBL" id="PPR00472.1"/>
    </source>
</evidence>
<dbReference type="OrthoDB" id="3030351at2759"/>
<comment type="caution">
    <text evidence="2">The sequence shown here is derived from an EMBL/GenBank/DDBJ whole genome shotgun (WGS) entry which is preliminary data.</text>
</comment>
<accession>A0A409YBU4</accession>
<reference evidence="2 3" key="1">
    <citation type="journal article" date="2018" name="Evol. Lett.">
        <title>Horizontal gene cluster transfer increased hallucinogenic mushroom diversity.</title>
        <authorList>
            <person name="Reynolds H.T."/>
            <person name="Vijayakumar V."/>
            <person name="Gluck-Thaler E."/>
            <person name="Korotkin H.B."/>
            <person name="Matheny P.B."/>
            <person name="Slot J.C."/>
        </authorList>
    </citation>
    <scope>NUCLEOTIDE SEQUENCE [LARGE SCALE GENOMIC DNA]</scope>
    <source>
        <strain evidence="2 3">2629</strain>
    </source>
</reference>
<evidence type="ECO:0000313" key="3">
    <source>
        <dbReference type="Proteomes" id="UP000284842"/>
    </source>
</evidence>
<feature type="region of interest" description="Disordered" evidence="1">
    <location>
        <begin position="1"/>
        <end position="28"/>
    </location>
</feature>
<proteinExistence type="predicted"/>
<dbReference type="InParanoid" id="A0A409YBU4"/>
<dbReference type="EMBL" id="NHTK01001311">
    <property type="protein sequence ID" value="PPR00472.1"/>
    <property type="molecule type" value="Genomic_DNA"/>
</dbReference>